<dbReference type="EMBL" id="KZ824330">
    <property type="protein sequence ID" value="RAL07519.1"/>
    <property type="molecule type" value="Genomic_DNA"/>
</dbReference>
<evidence type="ECO:0000313" key="9">
    <source>
        <dbReference type="EMBL" id="RAL07519.1"/>
    </source>
</evidence>
<sequence length="1362" mass="149561">MADFSRLPPRGSTSPAAPPPPPPPAPVQQSHNKYSNRAASALARFAQPFFSGSRPPSPHTQSGRADLSAGPRSTRSKSLPGASQTISHKTGIPIAALDVSPQRTHAVIGGKEILKTIRVSPDHSSEEFNLRNAIISYSSTHHVGTGLSARHKDQLTVRDVKWSHGEHDQIIATAVANGRIVVYDLYRTGLECCRFQGHSRQVHRLAFNPYHSSWLLSGSQDSSIRMWDLRAASTERGVLVCGSTELFNGNSDAVRDIRWSPTDRVLFATATDSGAIQLWDCRKTSAPLMRITAHDRPCFSVDWHPDGKHLVSGGTDRQVKVWDFSTTAERRQKPAFQFRTPQAVLNVRWRPPSWAREPEGAGDWQSSQVVTSYEKEDPRVHLWDLRRPHIPFREFDRYDAHATDLLWHSKDLLWTVGEAGAFTQTDVRYAPQVVNQRPTCAVAWSPRGEVLAFVQKRPRRSPLGLSAAEFVGPQQEESSSGEVLSQSPVDDLLDEAPLTSIRHRYSKSSSVRQSKSLSSTPPSASELIPILPLERLLSKIKAPEARQLGVVGSIPGATLDQDTFHYLASHYYPLFTESETVLGNPIQSLLGSLGHNAQCSEDLSLFKLAQTWRVIQYAVIQELELRAKQQPSSLDKGLRSMKKQPSKEGPVSEKQRTMEDDRQEKFKNKLIKSVIEGDASKHPLTDTEGASNMTTPLAQPLPDSPLGSLDSSISHMTSLNDITDIQQLPASVLSPNIGTMSSNDWSSVSDVDPRPIRDFHENRTQSNQGAHIAPESLPPDFLRPAVAHDVADDQRSAPRAITGRTDWHIKKPAGVSKDASEVDEYDLKMEDKRAAIRDYKLHPKKVLTLESRTQTDKPPTYHRQESSESFPMFSASTESSHPSRYMGTSLSSAARLHETHETEDQGQQVDVPIPSNSIPRARGESILGPDIVHESEVTRREPLEEGVFSGSDTVHLDRPSSPPPLLKESRPLEPCILGEGSQTLHTGLGAQAISGVSRQFSDVSIPITPDTATNKPWSVELLFKEAVRHYHSGAVVDIQSAAHLLLKLRTLFQDCDKILPSEETEIIFKAYNERLLRQSMYIEAAELRLLCVPSYPAVYEYAQADTYMNVFCFSCKRPYENPKSDNGRCYRCNTPQDPCAICMSADPPPEWVAELSTSSDLPDLGSGSPYTLSASHSSLGTEPIPQSEVQHMDAMFSENSQPPRPKGATLWTWCQGCGHGGHLACINTWLKDVSVSEGGCATPGCMHDCGPGPRREHNRSVLLEESKKRDSAGRKAGVGFVKRDTWAKGESRAVEKVRGMLGVGASAGSTSTTATTSAGPSGASSATMSPKKVRLVTPSEQGKPRRSGHRTSFGGSGSGLSS</sequence>
<keyword evidence="1 6" id="KW-0853">WD repeat</keyword>
<feature type="compositionally biased region" description="Polar residues" evidence="7">
    <location>
        <begin position="874"/>
        <end position="892"/>
    </location>
</feature>
<feature type="region of interest" description="Disordered" evidence="7">
    <location>
        <begin position="504"/>
        <end position="525"/>
    </location>
</feature>
<name>A0A395HJ10_ASPHC</name>
<dbReference type="Gene3D" id="2.130.10.10">
    <property type="entry name" value="YVTN repeat-like/Quinoprotein amine dehydrogenase"/>
    <property type="match status" value="2"/>
</dbReference>
<feature type="region of interest" description="Disordered" evidence="7">
    <location>
        <begin position="848"/>
        <end position="923"/>
    </location>
</feature>
<dbReference type="PROSITE" id="PS50082">
    <property type="entry name" value="WD_REPEATS_2"/>
    <property type="match status" value="3"/>
</dbReference>
<dbReference type="GO" id="GO:0008270">
    <property type="term" value="F:zinc ion binding"/>
    <property type="evidence" value="ECO:0007669"/>
    <property type="project" value="UniProtKB-KW"/>
</dbReference>
<dbReference type="InterPro" id="IPR001680">
    <property type="entry name" value="WD40_rpt"/>
</dbReference>
<dbReference type="SUPFAM" id="SSF50978">
    <property type="entry name" value="WD40 repeat-like"/>
    <property type="match status" value="1"/>
</dbReference>
<feature type="region of interest" description="Disordered" evidence="7">
    <location>
        <begin position="677"/>
        <end position="712"/>
    </location>
</feature>
<dbReference type="GeneID" id="37202980"/>
<feature type="region of interest" description="Disordered" evidence="7">
    <location>
        <begin position="1304"/>
        <end position="1362"/>
    </location>
</feature>
<dbReference type="PANTHER" id="PTHR46200">
    <property type="entry name" value="GATOR COMPLEX PROTEIN WDR24"/>
    <property type="match status" value="1"/>
</dbReference>
<protein>
    <submittedName>
        <fullName evidence="9">WD repeat protein</fullName>
    </submittedName>
</protein>
<feature type="compositionally biased region" description="Pro residues" evidence="7">
    <location>
        <begin position="16"/>
        <end position="26"/>
    </location>
</feature>
<gene>
    <name evidence="9" type="ORF">BO97DRAFT_446825</name>
</gene>
<evidence type="ECO:0000256" key="5">
    <source>
        <dbReference type="ARBA" id="ARBA00022833"/>
    </source>
</evidence>
<feature type="region of interest" description="Disordered" evidence="7">
    <location>
        <begin position="739"/>
        <end position="779"/>
    </location>
</feature>
<feature type="region of interest" description="Disordered" evidence="7">
    <location>
        <begin position="1"/>
        <end position="87"/>
    </location>
</feature>
<dbReference type="PROSITE" id="PS50294">
    <property type="entry name" value="WD_REPEATS_REGION"/>
    <property type="match status" value="2"/>
</dbReference>
<keyword evidence="5" id="KW-0862">Zinc</keyword>
<dbReference type="Proteomes" id="UP000248961">
    <property type="component" value="Unassembled WGS sequence"/>
</dbReference>
<dbReference type="PROSITE" id="PS00678">
    <property type="entry name" value="WD_REPEATS_1"/>
    <property type="match status" value="2"/>
</dbReference>
<feature type="repeat" description="WD" evidence="6">
    <location>
        <begin position="247"/>
        <end position="280"/>
    </location>
</feature>
<feature type="compositionally biased region" description="Basic and acidic residues" evidence="7">
    <location>
        <begin position="751"/>
        <end position="763"/>
    </location>
</feature>
<keyword evidence="10" id="KW-1185">Reference proteome</keyword>
<dbReference type="GO" id="GO:0061700">
    <property type="term" value="C:GATOR2 complex"/>
    <property type="evidence" value="ECO:0007669"/>
    <property type="project" value="TreeGrafter"/>
</dbReference>
<evidence type="ECO:0000256" key="4">
    <source>
        <dbReference type="ARBA" id="ARBA00022771"/>
    </source>
</evidence>
<dbReference type="VEuPathDB" id="FungiDB:BO97DRAFT_446825"/>
<feature type="region of interest" description="Disordered" evidence="7">
    <location>
        <begin position="946"/>
        <end position="969"/>
    </location>
</feature>
<evidence type="ECO:0000256" key="3">
    <source>
        <dbReference type="ARBA" id="ARBA00022737"/>
    </source>
</evidence>
<dbReference type="PRINTS" id="PR00320">
    <property type="entry name" value="GPROTEINBRPT"/>
</dbReference>
<evidence type="ECO:0000256" key="1">
    <source>
        <dbReference type="ARBA" id="ARBA00022574"/>
    </source>
</evidence>
<feature type="compositionally biased region" description="Low complexity" evidence="7">
    <location>
        <begin position="741"/>
        <end position="750"/>
    </location>
</feature>
<evidence type="ECO:0000259" key="8">
    <source>
        <dbReference type="Pfam" id="PF23609"/>
    </source>
</evidence>
<feature type="region of interest" description="Disordered" evidence="7">
    <location>
        <begin position="630"/>
        <end position="665"/>
    </location>
</feature>
<dbReference type="InterPro" id="IPR037590">
    <property type="entry name" value="WDR24"/>
</dbReference>
<dbReference type="PANTHER" id="PTHR46200:SF1">
    <property type="entry name" value="GATOR COMPLEX PROTEIN WDR24"/>
    <property type="match status" value="1"/>
</dbReference>
<keyword evidence="4" id="KW-0863">Zinc-finger</keyword>
<evidence type="ECO:0000256" key="2">
    <source>
        <dbReference type="ARBA" id="ARBA00022723"/>
    </source>
</evidence>
<evidence type="ECO:0000313" key="10">
    <source>
        <dbReference type="Proteomes" id="UP000248961"/>
    </source>
</evidence>
<dbReference type="InterPro" id="IPR015943">
    <property type="entry name" value="WD40/YVTN_repeat-like_dom_sf"/>
</dbReference>
<keyword evidence="2" id="KW-0479">Metal-binding</keyword>
<feature type="compositionally biased region" description="Basic and acidic residues" evidence="7">
    <location>
        <begin position="650"/>
        <end position="665"/>
    </location>
</feature>
<reference evidence="9 10" key="1">
    <citation type="submission" date="2018-02" db="EMBL/GenBank/DDBJ databases">
        <title>The genomes of Aspergillus section Nigri reveals drivers in fungal speciation.</title>
        <authorList>
            <consortium name="DOE Joint Genome Institute"/>
            <person name="Vesth T.C."/>
            <person name="Nybo J."/>
            <person name="Theobald S."/>
            <person name="Brandl J."/>
            <person name="Frisvad J.C."/>
            <person name="Nielsen K.F."/>
            <person name="Lyhne E.K."/>
            <person name="Kogle M.E."/>
            <person name="Kuo A."/>
            <person name="Riley R."/>
            <person name="Clum A."/>
            <person name="Nolan M."/>
            <person name="Lipzen A."/>
            <person name="Salamov A."/>
            <person name="Henrissat B."/>
            <person name="Wiebenga A."/>
            <person name="De vries R.P."/>
            <person name="Grigoriev I.V."/>
            <person name="Mortensen U.H."/>
            <person name="Andersen M.R."/>
            <person name="Baker S.E."/>
        </authorList>
    </citation>
    <scope>NUCLEOTIDE SEQUENCE [LARGE SCALE GENOMIC DNA]</scope>
    <source>
        <strain evidence="9 10">CBS 101889</strain>
    </source>
</reference>
<dbReference type="GO" id="GO:0005829">
    <property type="term" value="C:cytosol"/>
    <property type="evidence" value="ECO:0007669"/>
    <property type="project" value="TreeGrafter"/>
</dbReference>
<feature type="compositionally biased region" description="Low complexity" evidence="7">
    <location>
        <begin position="700"/>
        <end position="712"/>
    </location>
</feature>
<feature type="compositionally biased region" description="Low complexity" evidence="7">
    <location>
        <begin position="1304"/>
        <end position="1327"/>
    </location>
</feature>
<feature type="compositionally biased region" description="Low complexity" evidence="7">
    <location>
        <begin position="507"/>
        <end position="525"/>
    </location>
</feature>
<organism evidence="9 10">
    <name type="scientific">Aspergillus homomorphus (strain CBS 101889)</name>
    <dbReference type="NCBI Taxonomy" id="1450537"/>
    <lineage>
        <taxon>Eukaryota</taxon>
        <taxon>Fungi</taxon>
        <taxon>Dikarya</taxon>
        <taxon>Ascomycota</taxon>
        <taxon>Pezizomycotina</taxon>
        <taxon>Eurotiomycetes</taxon>
        <taxon>Eurotiomycetidae</taxon>
        <taxon>Eurotiales</taxon>
        <taxon>Aspergillaceae</taxon>
        <taxon>Aspergillus</taxon>
        <taxon>Aspergillus subgen. Circumdati</taxon>
    </lineage>
</organism>
<dbReference type="InterPro" id="IPR036322">
    <property type="entry name" value="WD40_repeat_dom_sf"/>
</dbReference>
<evidence type="ECO:0000256" key="7">
    <source>
        <dbReference type="SAM" id="MobiDB-lite"/>
    </source>
</evidence>
<feature type="repeat" description="WD" evidence="6">
    <location>
        <begin position="291"/>
        <end position="332"/>
    </location>
</feature>
<feature type="compositionally biased region" description="Polar residues" evidence="7">
    <location>
        <begin position="71"/>
        <end position="87"/>
    </location>
</feature>
<dbReference type="Pfam" id="PF23609">
    <property type="entry name" value="Beta-prop_EIPR1"/>
    <property type="match status" value="1"/>
</dbReference>
<dbReference type="OrthoDB" id="60955at2759"/>
<feature type="domain" description="EIPR1-like beta-propeller" evidence="8">
    <location>
        <begin position="162"/>
        <end position="322"/>
    </location>
</feature>
<accession>A0A395HJ10</accession>
<dbReference type="InterPro" id="IPR059104">
    <property type="entry name" value="Beta-prop_EIPR1-like"/>
</dbReference>
<proteinExistence type="predicted"/>
<dbReference type="GO" id="GO:0005774">
    <property type="term" value="C:vacuolar membrane"/>
    <property type="evidence" value="ECO:0007669"/>
    <property type="project" value="TreeGrafter"/>
</dbReference>
<dbReference type="GO" id="GO:1904263">
    <property type="term" value="P:positive regulation of TORC1 signaling"/>
    <property type="evidence" value="ECO:0007669"/>
    <property type="project" value="TreeGrafter"/>
</dbReference>
<keyword evidence="3" id="KW-0677">Repeat</keyword>
<dbReference type="RefSeq" id="XP_025546673.1">
    <property type="nucleotide sequence ID" value="XM_025698691.1"/>
</dbReference>
<dbReference type="InterPro" id="IPR019775">
    <property type="entry name" value="WD40_repeat_CS"/>
</dbReference>
<feature type="compositionally biased region" description="Polar residues" evidence="7">
    <location>
        <begin position="688"/>
        <end position="697"/>
    </location>
</feature>
<feature type="compositionally biased region" description="Polar residues" evidence="7">
    <location>
        <begin position="27"/>
        <end position="38"/>
    </location>
</feature>
<dbReference type="InterPro" id="IPR020472">
    <property type="entry name" value="WD40_PAC1"/>
</dbReference>
<feature type="repeat" description="WD" evidence="6">
    <location>
        <begin position="195"/>
        <end position="237"/>
    </location>
</feature>
<evidence type="ECO:0000256" key="6">
    <source>
        <dbReference type="PROSITE-ProRule" id="PRU00221"/>
    </source>
</evidence>
<dbReference type="GO" id="GO:0016239">
    <property type="term" value="P:positive regulation of macroautophagy"/>
    <property type="evidence" value="ECO:0007669"/>
    <property type="project" value="TreeGrafter"/>
</dbReference>
<dbReference type="STRING" id="1450537.A0A395HJ10"/>
<dbReference type="SMART" id="SM00320">
    <property type="entry name" value="WD40"/>
    <property type="match status" value="4"/>
</dbReference>